<keyword evidence="9 11" id="KW-0119">Carbohydrate metabolism</keyword>
<dbReference type="GO" id="GO:0005829">
    <property type="term" value="C:cytosol"/>
    <property type="evidence" value="ECO:0007669"/>
    <property type="project" value="TreeGrafter"/>
</dbReference>
<reference evidence="14 15" key="1">
    <citation type="submission" date="2022-03" db="EMBL/GenBank/DDBJ databases">
        <title>Novel taxa within the pig intestine.</title>
        <authorList>
            <person name="Wylensek D."/>
            <person name="Bishof K."/>
            <person name="Afrizal A."/>
            <person name="Clavel T."/>
        </authorList>
    </citation>
    <scope>NUCLEOTIDE SEQUENCE [LARGE SCALE GENOMIC DNA]</scope>
    <source>
        <strain evidence="14 15">CLA-KB-P133</strain>
    </source>
</reference>
<dbReference type="EC" id="2.7.1.167" evidence="11"/>
<dbReference type="InterPro" id="IPR011913">
    <property type="entry name" value="RfaE_dom_I"/>
</dbReference>
<evidence type="ECO:0000256" key="8">
    <source>
        <dbReference type="ARBA" id="ARBA00023268"/>
    </source>
</evidence>
<dbReference type="InterPro" id="IPR023030">
    <property type="entry name" value="Bifunc_HldE"/>
</dbReference>
<keyword evidence="7 11" id="KW-0067">ATP-binding</keyword>
<dbReference type="PANTHER" id="PTHR46969">
    <property type="entry name" value="BIFUNCTIONAL PROTEIN HLDE"/>
    <property type="match status" value="1"/>
</dbReference>
<dbReference type="InterPro" id="IPR011914">
    <property type="entry name" value="RfaE_dom_II"/>
</dbReference>
<accession>A0AB35U4C2</accession>
<comment type="pathway">
    <text evidence="11">Nucleotide-sugar biosynthesis; ADP-L-glycero-beta-D-manno-heptose biosynthesis; ADP-L-glycero-beta-D-manno-heptose from D-glycero-beta-D-manno-heptose 7-phosphate: step 1/4.</text>
</comment>
<dbReference type="InterPro" id="IPR004821">
    <property type="entry name" value="Cyt_trans-like"/>
</dbReference>
<feature type="domain" description="Cytidyltransferase-like" evidence="13">
    <location>
        <begin position="342"/>
        <end position="436"/>
    </location>
</feature>
<comment type="subunit">
    <text evidence="11">Homodimer.</text>
</comment>
<comment type="similarity">
    <text evidence="11">In the N-terminal section; belongs to the carbohydrate kinase PfkB family.</text>
</comment>
<keyword evidence="15" id="KW-1185">Reference proteome</keyword>
<dbReference type="Gene3D" id="3.40.1190.20">
    <property type="match status" value="1"/>
</dbReference>
<evidence type="ECO:0000313" key="14">
    <source>
        <dbReference type="EMBL" id="MDX8419943.1"/>
    </source>
</evidence>
<dbReference type="Pfam" id="PF00294">
    <property type="entry name" value="PfkB"/>
    <property type="match status" value="1"/>
</dbReference>
<dbReference type="PANTHER" id="PTHR46969:SF1">
    <property type="entry name" value="BIFUNCTIONAL PROTEIN HLDE"/>
    <property type="match status" value="1"/>
</dbReference>
<comment type="pathway">
    <text evidence="11">Nucleotide-sugar biosynthesis; ADP-L-glycero-beta-D-manno-heptose biosynthesis; ADP-L-glycero-beta-D-manno-heptose from D-glycero-beta-D-manno-heptose 7-phosphate: step 3/4.</text>
</comment>
<dbReference type="Gene3D" id="3.40.50.620">
    <property type="entry name" value="HUPs"/>
    <property type="match status" value="1"/>
</dbReference>
<dbReference type="InterPro" id="IPR029056">
    <property type="entry name" value="Ribokinase-like"/>
</dbReference>
<dbReference type="Proteomes" id="UP001286174">
    <property type="component" value="Unassembled WGS sequence"/>
</dbReference>
<feature type="region of interest" description="Cytidylyltransferase" evidence="11">
    <location>
        <begin position="342"/>
        <end position="478"/>
    </location>
</feature>
<evidence type="ECO:0000256" key="9">
    <source>
        <dbReference type="ARBA" id="ARBA00023277"/>
    </source>
</evidence>
<dbReference type="NCBIfam" id="TIGR00125">
    <property type="entry name" value="cyt_tran_rel"/>
    <property type="match status" value="1"/>
</dbReference>
<comment type="catalytic activity">
    <reaction evidence="10 11">
        <text>D-glycero-beta-D-manno-heptose 1-phosphate + ATP + H(+) = ADP-D-glycero-beta-D-manno-heptose + diphosphate</text>
        <dbReference type="Rhea" id="RHEA:27465"/>
        <dbReference type="ChEBI" id="CHEBI:15378"/>
        <dbReference type="ChEBI" id="CHEBI:30616"/>
        <dbReference type="ChEBI" id="CHEBI:33019"/>
        <dbReference type="ChEBI" id="CHEBI:59967"/>
        <dbReference type="ChEBI" id="CHEBI:61593"/>
        <dbReference type="EC" id="2.7.7.70"/>
    </reaction>
</comment>
<evidence type="ECO:0000256" key="11">
    <source>
        <dbReference type="HAMAP-Rule" id="MF_01603"/>
    </source>
</evidence>
<dbReference type="InterPro" id="IPR014729">
    <property type="entry name" value="Rossmann-like_a/b/a_fold"/>
</dbReference>
<evidence type="ECO:0000313" key="15">
    <source>
        <dbReference type="Proteomes" id="UP001286174"/>
    </source>
</evidence>
<dbReference type="NCBIfam" id="TIGR02199">
    <property type="entry name" value="rfaE_dom_II"/>
    <property type="match status" value="1"/>
</dbReference>
<dbReference type="SUPFAM" id="SSF52374">
    <property type="entry name" value="Nucleotidylyl transferase"/>
    <property type="match status" value="1"/>
</dbReference>
<organism evidence="14 15">
    <name type="scientific">Grylomicrobium aquisgranensis</name>
    <dbReference type="NCBI Taxonomy" id="2926318"/>
    <lineage>
        <taxon>Bacteria</taxon>
        <taxon>Bacillati</taxon>
        <taxon>Bacillota</taxon>
        <taxon>Erysipelotrichia</taxon>
        <taxon>Erysipelotrichales</taxon>
        <taxon>Erysipelotrichaceae</taxon>
        <taxon>Grylomicrobium</taxon>
    </lineage>
</organism>
<evidence type="ECO:0000256" key="3">
    <source>
        <dbReference type="ARBA" id="ARBA00022679"/>
    </source>
</evidence>
<evidence type="ECO:0000256" key="2">
    <source>
        <dbReference type="ARBA" id="ARBA00003753"/>
    </source>
</evidence>
<evidence type="ECO:0000259" key="12">
    <source>
        <dbReference type="Pfam" id="PF00294"/>
    </source>
</evidence>
<proteinExistence type="inferred from homology"/>
<evidence type="ECO:0000256" key="4">
    <source>
        <dbReference type="ARBA" id="ARBA00022695"/>
    </source>
</evidence>
<dbReference type="InterPro" id="IPR011611">
    <property type="entry name" value="PfkB_dom"/>
</dbReference>
<dbReference type="RefSeq" id="WP_370596197.1">
    <property type="nucleotide sequence ID" value="NZ_JALBUR010000017.1"/>
</dbReference>
<feature type="binding site" evidence="11">
    <location>
        <begin position="193"/>
        <end position="196"/>
    </location>
    <ligand>
        <name>ATP</name>
        <dbReference type="ChEBI" id="CHEBI:30616"/>
    </ligand>
</feature>
<name>A0AB35U4C2_9FIRM</name>
<evidence type="ECO:0000256" key="7">
    <source>
        <dbReference type="ARBA" id="ARBA00022840"/>
    </source>
</evidence>
<dbReference type="CDD" id="cd01172">
    <property type="entry name" value="RfaE_like"/>
    <property type="match status" value="1"/>
</dbReference>
<evidence type="ECO:0000259" key="13">
    <source>
        <dbReference type="Pfam" id="PF01467"/>
    </source>
</evidence>
<sequence length="478" mass="52561">MVSKVLVIGDVMIDRYIYGKVKRISPEAPVPVILGAEKKSVLGGAANVALNVKAAGSDAALMSVIGSDAGGEEFVNLLKQNEIDSEFVLHDESRRTTLKTRFIAENGQQLLREDEEVTTDISDAVEKQMIQLLADHIDQFDVVLLSDYCKGVLSASFTQKVIQIANDHKKKVLIDVKDTDIHKYDNAYLLKPNQKEIGNLTGMPVSTVQEIAAAAEALRKQCKCAYILVTMGGNGMLLTGSAGYRVFPSAKVEVYDVTGAGDTAIAYLASEIADGSDLVKAIEVANIAAGIQVAKRGTSKVSRSEVNNYINNKNPEEWHHKVIPYEKASKIRAENPEKKIVFTNGCFDILHIGHLRYLRKASEIGDLLVIGLNSDDSVRRLKGSSRPINNSEDRSEMLAALPFVDYIVEFDQDTPYELIKKVQPDVLVKGADYKKKENVVGWDIVENRGGTVKLIDYVAGKSTTNIINKINHEKEKKQ</sequence>
<feature type="domain" description="Carbohydrate kinase PfkB" evidence="12">
    <location>
        <begin position="4"/>
        <end position="300"/>
    </location>
</feature>
<evidence type="ECO:0000256" key="10">
    <source>
        <dbReference type="ARBA" id="ARBA00047428"/>
    </source>
</evidence>
<comment type="similarity">
    <text evidence="11">In the C-terminal section; belongs to the cytidylyltransferase family.</text>
</comment>
<dbReference type="Pfam" id="PF01467">
    <property type="entry name" value="CTP_transf_like"/>
    <property type="match status" value="1"/>
</dbReference>
<comment type="caution">
    <text evidence="14">The sequence shown here is derived from an EMBL/GenBank/DDBJ whole genome shotgun (WGS) entry which is preliminary data.</text>
</comment>
<dbReference type="SUPFAM" id="SSF53613">
    <property type="entry name" value="Ribokinase-like"/>
    <property type="match status" value="1"/>
</dbReference>
<dbReference type="HAMAP" id="MF_01603">
    <property type="entry name" value="HldE"/>
    <property type="match status" value="1"/>
</dbReference>
<dbReference type="GO" id="GO:0033786">
    <property type="term" value="F:heptose-1-phosphate adenylyltransferase activity"/>
    <property type="evidence" value="ECO:0007669"/>
    <property type="project" value="UniProtKB-UniRule"/>
</dbReference>
<feature type="region of interest" description="Ribokinase" evidence="11">
    <location>
        <begin position="1"/>
        <end position="316"/>
    </location>
</feature>
<keyword evidence="3 11" id="KW-0808">Transferase</keyword>
<dbReference type="AlphaFoldDB" id="A0AB35U4C2"/>
<feature type="active site" evidence="11">
    <location>
        <position position="262"/>
    </location>
</feature>
<keyword evidence="6 11" id="KW-0418">Kinase</keyword>
<gene>
    <name evidence="14" type="primary">rfaE2</name>
    <name evidence="11" type="synonym">hldE</name>
    <name evidence="14" type="ORF">MOZ60_07520</name>
</gene>
<dbReference type="GO" id="GO:0033785">
    <property type="term" value="F:heptose 7-phosphate kinase activity"/>
    <property type="evidence" value="ECO:0007669"/>
    <property type="project" value="UniProtKB-UniRule"/>
</dbReference>
<keyword evidence="5 11" id="KW-0547">Nucleotide-binding</keyword>
<comment type="function">
    <text evidence="2 11">Catalyzes the ADP transfer from ATP to D-glycero-beta-D-manno-heptose 1-phosphate, yielding ADP-D-glycero-beta-D-manno-heptose.</text>
</comment>
<comment type="function">
    <text evidence="1 11">Catalyzes the phosphorylation of D-glycero-D-manno-heptose 7-phosphate at the C-1 position to selectively form D-glycero-beta-D-manno-heptose-1,7-bisphosphate.</text>
</comment>
<dbReference type="GO" id="GO:0005524">
    <property type="term" value="F:ATP binding"/>
    <property type="evidence" value="ECO:0007669"/>
    <property type="project" value="UniProtKB-UniRule"/>
</dbReference>
<dbReference type="EC" id="2.7.7.70" evidence="11"/>
<keyword evidence="4 11" id="KW-0548">Nucleotidyltransferase</keyword>
<comment type="catalytic activity">
    <reaction evidence="11">
        <text>D-glycero-beta-D-manno-heptose 7-phosphate + ATP = D-glycero-beta-D-manno-heptose 1,7-bisphosphate + ADP + H(+)</text>
        <dbReference type="Rhea" id="RHEA:27473"/>
        <dbReference type="ChEBI" id="CHEBI:15378"/>
        <dbReference type="ChEBI" id="CHEBI:30616"/>
        <dbReference type="ChEBI" id="CHEBI:60204"/>
        <dbReference type="ChEBI" id="CHEBI:60208"/>
        <dbReference type="ChEBI" id="CHEBI:456216"/>
        <dbReference type="EC" id="2.7.1.167"/>
    </reaction>
</comment>
<dbReference type="EMBL" id="JALBUR010000017">
    <property type="protein sequence ID" value="MDX8419943.1"/>
    <property type="molecule type" value="Genomic_DNA"/>
</dbReference>
<evidence type="ECO:0000256" key="6">
    <source>
        <dbReference type="ARBA" id="ARBA00022777"/>
    </source>
</evidence>
<evidence type="ECO:0000256" key="1">
    <source>
        <dbReference type="ARBA" id="ARBA00002319"/>
    </source>
</evidence>
<protein>
    <recommendedName>
        <fullName evidence="11">Bifunctional protein HldE</fullName>
    </recommendedName>
    <domain>
        <recommendedName>
            <fullName evidence="11">D-beta-D-heptose 7-phosphate kinase</fullName>
            <ecNumber evidence="11">2.7.1.167</ecNumber>
        </recommendedName>
        <alternativeName>
            <fullName evidence="11">D-beta-D-heptose 7-phosphotransferase</fullName>
        </alternativeName>
        <alternativeName>
            <fullName evidence="11">D-glycero-beta-D-manno-heptose-7-phosphate kinase</fullName>
        </alternativeName>
    </domain>
    <domain>
        <recommendedName>
            <fullName evidence="11">D-beta-D-heptose 1-phosphate adenylyltransferase</fullName>
            <ecNumber evidence="11">2.7.7.70</ecNumber>
        </recommendedName>
        <alternativeName>
            <fullName evidence="11">D-glycero-beta-D-manno-heptose 1-phosphate adenylyltransferase</fullName>
        </alternativeName>
    </domain>
</protein>
<dbReference type="GO" id="GO:0016773">
    <property type="term" value="F:phosphotransferase activity, alcohol group as acceptor"/>
    <property type="evidence" value="ECO:0007669"/>
    <property type="project" value="InterPro"/>
</dbReference>
<evidence type="ECO:0000256" key="5">
    <source>
        <dbReference type="ARBA" id="ARBA00022741"/>
    </source>
</evidence>
<keyword evidence="8 11" id="KW-0511">Multifunctional enzyme</keyword>